<sequence length="1171" mass="132548">MGVYCAALLSSGFYLYALLSRPHGIVGINALHNEVRVTVEIAVLNKRARDWRGLSPVTPLSLDDKISQLLTHEWRGEKRISGLHGSAKAYAVFLAARHLDCPLVVLVPTVKEAERLFLDLSFFLGEEAVARPLERRLHLFPGWDILPFESLSPNPDHLAARMESLHRLAQQPAPLLVTTPAAVMQRVVPRESFRSAHFIEGQEVDREKLLWQLSSLGFARAPLVEERGDFSVRGGIVDIFPPAYDRPMRMEFADDRIDSFREFDPPDPALPTSRETLARIEERADDLGFTRKDKRALLESVREGVRFAGMEFLAPYFYDRPLPSILAHLPRRGIVWWDQPARVEEELERFEKLVTQRASKAAAEGRFHPHAEALYLDPDGWREEAAAFRQIHSESLDVLASPDAASSTLSVRSYANADLHSELTTQQGSERSLAPLVEHLDQWRDQRVLFVGGHPGDAQRLQQLLAYYQVDIPISEGSFHEFVAGPSNGPRIVLGGLTQGVRIPDEGLVIITLEELWGRKKRDPSVRKRETPGHFITSLSELRQDDVVVHLDQGIGIYRGLKYLKVAGTEGEFLHLEYQGGDRLYLPIDRINLVQKFIGAEGGAPVLDRLGGTSWLKLKARTRKAIVAMAKELLRVYATRELHEGHNFPVPDQTYREFEAAFEYEETPDQEQAITATLQDMTQSKPMDRLICGDVGYGKTEVAMRAAFMAVMDGKQVAVLAPTTILAQQHLETFRGRFEPYPVRVESLSRFVTGKAVQQSLKDLAAGLIDIVIGTHRLVQKDVAFKNLGLVVIDEEHRFGVSHKEKLKQIRYTVDVMSLTATPIPRTLHMSLVGIRDLSVIETPPPNRLAIRTYVTRYDEGVIRDAILREINREGQVFFLHNRVESIQRMGQKIMDLVPEAKVTIAHGQMTPVELKKNMGLFQENEAQLYQLRGRVGRSSRRAYAYLLLPESGTVTKDAEKRLRALQELDELGSGFKLALHDLEIRGAGNLLGREQSGQIAAVGFELYTQMMEETIHELKGEERRANVEPEIRLGIPAYFPDDYIPSANQRLLFYKRLANLENPEQLAEIRDEIRDRYGSYPRVAENLFRVMELRRALIQALATQIIYQSGRLSLTFHATSKLNVDRLLKLAQEDHRRFQFSPEGRLAFTPDHTDWPGLIDEACELLHVVN</sequence>
<dbReference type="InterPro" id="IPR041471">
    <property type="entry name" value="UvrB_inter"/>
</dbReference>
<dbReference type="InterPro" id="IPR014001">
    <property type="entry name" value="Helicase_ATP-bd"/>
</dbReference>
<dbReference type="GO" id="GO:0005524">
    <property type="term" value="F:ATP binding"/>
    <property type="evidence" value="ECO:0007669"/>
    <property type="project" value="UniProtKB-KW"/>
</dbReference>
<evidence type="ECO:0000256" key="6">
    <source>
        <dbReference type="ARBA" id="ARBA00022806"/>
    </source>
</evidence>
<protein>
    <submittedName>
        <fullName evidence="11">Transcription-repair-coupling factor</fullName>
    </submittedName>
</protein>
<keyword evidence="6" id="KW-0347">Helicase</keyword>
<proteinExistence type="inferred from homology"/>
<evidence type="ECO:0000313" key="11">
    <source>
        <dbReference type="EMBL" id="CAI7988867.1"/>
    </source>
</evidence>
<dbReference type="SUPFAM" id="SSF143517">
    <property type="entry name" value="TRCF domain-like"/>
    <property type="match status" value="1"/>
</dbReference>
<dbReference type="Pfam" id="PF02559">
    <property type="entry name" value="CarD_TRCF_RID"/>
    <property type="match status" value="1"/>
</dbReference>
<dbReference type="Gene3D" id="3.30.2060.10">
    <property type="entry name" value="Penicillin-binding protein 1b domain"/>
    <property type="match status" value="1"/>
</dbReference>
<dbReference type="GO" id="GO:0003678">
    <property type="term" value="F:DNA helicase activity"/>
    <property type="evidence" value="ECO:0007669"/>
    <property type="project" value="TreeGrafter"/>
</dbReference>
<dbReference type="InterPro" id="IPR003711">
    <property type="entry name" value="CarD-like/TRCF_RID"/>
</dbReference>
<dbReference type="Gene3D" id="3.40.50.11180">
    <property type="match status" value="1"/>
</dbReference>
<dbReference type="AlphaFoldDB" id="A0AA35VX74"/>
<evidence type="ECO:0000259" key="10">
    <source>
        <dbReference type="PROSITE" id="PS51192"/>
    </source>
</evidence>
<evidence type="ECO:0000256" key="3">
    <source>
        <dbReference type="ARBA" id="ARBA00022741"/>
    </source>
</evidence>
<dbReference type="CDD" id="cd17991">
    <property type="entry name" value="DEXHc_TRCF"/>
    <property type="match status" value="1"/>
</dbReference>
<organism evidence="11 12">
    <name type="scientific">Geodia barretti</name>
    <name type="common">Barrett's horny sponge</name>
    <dbReference type="NCBI Taxonomy" id="519541"/>
    <lineage>
        <taxon>Eukaryota</taxon>
        <taxon>Metazoa</taxon>
        <taxon>Porifera</taxon>
        <taxon>Demospongiae</taxon>
        <taxon>Heteroscleromorpha</taxon>
        <taxon>Tetractinellida</taxon>
        <taxon>Astrophorina</taxon>
        <taxon>Geodiidae</taxon>
        <taxon>Geodia</taxon>
    </lineage>
</organism>
<dbReference type="SUPFAM" id="SSF52540">
    <property type="entry name" value="P-loop containing nucleoside triphosphate hydrolases"/>
    <property type="match status" value="4"/>
</dbReference>
<dbReference type="SMART" id="SM00487">
    <property type="entry name" value="DEXDc"/>
    <property type="match status" value="1"/>
</dbReference>
<dbReference type="GO" id="GO:0006281">
    <property type="term" value="P:DNA repair"/>
    <property type="evidence" value="ECO:0007669"/>
    <property type="project" value="UniProtKB-KW"/>
</dbReference>
<dbReference type="InterPro" id="IPR027417">
    <property type="entry name" value="P-loop_NTPase"/>
</dbReference>
<dbReference type="Pfam" id="PF03461">
    <property type="entry name" value="TRCF"/>
    <property type="match status" value="1"/>
</dbReference>
<keyword evidence="7" id="KW-0067">ATP-binding</keyword>
<keyword evidence="2" id="KW-0963">Cytoplasm</keyword>
<dbReference type="FunFam" id="3.40.50.300:FF:000546">
    <property type="entry name" value="Transcription-repair-coupling factor"/>
    <property type="match status" value="1"/>
</dbReference>
<dbReference type="PANTHER" id="PTHR47964">
    <property type="entry name" value="ATP-DEPENDENT DNA HELICASE HOMOLOG RECG, CHLOROPLASTIC"/>
    <property type="match status" value="1"/>
</dbReference>
<evidence type="ECO:0000256" key="8">
    <source>
        <dbReference type="ARBA" id="ARBA00023125"/>
    </source>
</evidence>
<keyword evidence="3" id="KW-0547">Nucleotide-binding</keyword>
<dbReference type="InterPro" id="IPR036101">
    <property type="entry name" value="CarD-like/TRCF_RID_sf"/>
</dbReference>
<dbReference type="Gene3D" id="3.40.50.11140">
    <property type="match status" value="1"/>
</dbReference>
<dbReference type="GO" id="GO:0005737">
    <property type="term" value="C:cytoplasm"/>
    <property type="evidence" value="ECO:0007669"/>
    <property type="project" value="UniProtKB-SubCell"/>
</dbReference>
<dbReference type="InterPro" id="IPR037235">
    <property type="entry name" value="TRCF-like_C_D7"/>
</dbReference>
<comment type="caution">
    <text evidence="11">The sequence shown here is derived from an EMBL/GenBank/DDBJ whole genome shotgun (WGS) entry which is preliminary data.</text>
</comment>
<dbReference type="Proteomes" id="UP001174909">
    <property type="component" value="Unassembled WGS sequence"/>
</dbReference>
<dbReference type="Gene3D" id="2.40.10.170">
    <property type="match status" value="1"/>
</dbReference>
<evidence type="ECO:0000256" key="1">
    <source>
        <dbReference type="ARBA" id="ARBA00004496"/>
    </source>
</evidence>
<dbReference type="PANTHER" id="PTHR47964:SF1">
    <property type="entry name" value="ATP-DEPENDENT DNA HELICASE HOMOLOG RECG, CHLOROPLASTIC"/>
    <property type="match status" value="1"/>
</dbReference>
<dbReference type="EMBL" id="CASHTH010000012">
    <property type="protein sequence ID" value="CAI7988867.1"/>
    <property type="molecule type" value="Genomic_DNA"/>
</dbReference>
<evidence type="ECO:0000256" key="7">
    <source>
        <dbReference type="ARBA" id="ARBA00022840"/>
    </source>
</evidence>
<dbReference type="Gene3D" id="3.40.50.300">
    <property type="entry name" value="P-loop containing nucleotide triphosphate hydrolases"/>
    <property type="match status" value="3"/>
</dbReference>
<keyword evidence="5" id="KW-0378">Hydrolase</keyword>
<comment type="subcellular location">
    <subcellularLocation>
        <location evidence="1">Cytoplasm</location>
    </subcellularLocation>
</comment>
<dbReference type="InterPro" id="IPR047112">
    <property type="entry name" value="RecG/Mfd"/>
</dbReference>
<dbReference type="PROSITE" id="PS51192">
    <property type="entry name" value="HELICASE_ATP_BIND_1"/>
    <property type="match status" value="1"/>
</dbReference>
<dbReference type="Pfam" id="PF17757">
    <property type="entry name" value="UvrB_inter"/>
    <property type="match status" value="1"/>
</dbReference>
<dbReference type="InterPro" id="IPR011545">
    <property type="entry name" value="DEAD/DEAH_box_helicase_dom"/>
</dbReference>
<keyword evidence="12" id="KW-1185">Reference proteome</keyword>
<evidence type="ECO:0000256" key="5">
    <source>
        <dbReference type="ARBA" id="ARBA00022801"/>
    </source>
</evidence>
<keyword evidence="4" id="KW-0227">DNA damage</keyword>
<evidence type="ECO:0000256" key="9">
    <source>
        <dbReference type="ARBA" id="ARBA00023204"/>
    </source>
</evidence>
<evidence type="ECO:0000313" key="12">
    <source>
        <dbReference type="Proteomes" id="UP001174909"/>
    </source>
</evidence>
<dbReference type="GO" id="GO:0016787">
    <property type="term" value="F:hydrolase activity"/>
    <property type="evidence" value="ECO:0007669"/>
    <property type="project" value="UniProtKB-KW"/>
</dbReference>
<dbReference type="Gene3D" id="3.90.1150.50">
    <property type="entry name" value="Transcription-repair-coupling factor, D7 domain"/>
    <property type="match status" value="1"/>
</dbReference>
<keyword evidence="9" id="KW-0234">DNA repair</keyword>
<reference evidence="11" key="1">
    <citation type="submission" date="2023-03" db="EMBL/GenBank/DDBJ databases">
        <authorList>
            <person name="Steffen K."/>
            <person name="Cardenas P."/>
        </authorList>
    </citation>
    <scope>NUCLEOTIDE SEQUENCE</scope>
</reference>
<dbReference type="GO" id="GO:0003684">
    <property type="term" value="F:damaged DNA binding"/>
    <property type="evidence" value="ECO:0007669"/>
    <property type="project" value="InterPro"/>
</dbReference>
<dbReference type="SMART" id="SM01058">
    <property type="entry name" value="CarD_TRCF"/>
    <property type="match status" value="1"/>
</dbReference>
<dbReference type="InterPro" id="IPR004576">
    <property type="entry name" value="Mfd"/>
</dbReference>
<evidence type="ECO:0000256" key="2">
    <source>
        <dbReference type="ARBA" id="ARBA00022490"/>
    </source>
</evidence>
<dbReference type="HAMAP" id="MF_00969">
    <property type="entry name" value="TRCF"/>
    <property type="match status" value="1"/>
</dbReference>
<gene>
    <name evidence="11" type="ORF">GBAR_LOCUS63</name>
</gene>
<name>A0AA35VX74_GEOBA</name>
<evidence type="ECO:0000256" key="4">
    <source>
        <dbReference type="ARBA" id="ARBA00022763"/>
    </source>
</evidence>
<accession>A0AA35VX74</accession>
<keyword evidence="8" id="KW-0238">DNA-binding</keyword>
<dbReference type="SMART" id="SM00982">
    <property type="entry name" value="TRCF"/>
    <property type="match status" value="1"/>
</dbReference>
<feature type="domain" description="Helicase ATP-binding" evidence="10">
    <location>
        <begin position="680"/>
        <end position="841"/>
    </location>
</feature>
<dbReference type="SUPFAM" id="SSF141259">
    <property type="entry name" value="CarD-like"/>
    <property type="match status" value="1"/>
</dbReference>
<dbReference type="Pfam" id="PF00270">
    <property type="entry name" value="DEAD"/>
    <property type="match status" value="1"/>
</dbReference>
<dbReference type="InterPro" id="IPR005118">
    <property type="entry name" value="TRCF_C"/>
</dbReference>